<dbReference type="Proteomes" id="UP000554054">
    <property type="component" value="Unassembled WGS sequence"/>
</dbReference>
<organism evidence="2 3">
    <name type="scientific">Janibacter cremeus</name>
    <dbReference type="NCBI Taxonomy" id="1285192"/>
    <lineage>
        <taxon>Bacteria</taxon>
        <taxon>Bacillati</taxon>
        <taxon>Actinomycetota</taxon>
        <taxon>Actinomycetes</taxon>
        <taxon>Micrococcales</taxon>
        <taxon>Intrasporangiaceae</taxon>
        <taxon>Janibacter</taxon>
    </lineage>
</organism>
<gene>
    <name evidence="2" type="ORF">BJY20_002179</name>
</gene>
<sequence>MPDVYIDIGELEKVHSQLGEIVTEFENATSNSETLEADIGDPFGRGRLREKAQEFEERWDDKRDELKEGLDKIRTHVGDVLENFKSLDTEIATDIEASKAQTPAQPSSGPSPTRV</sequence>
<dbReference type="Gene3D" id="1.10.287.1060">
    <property type="entry name" value="ESAT-6-like"/>
    <property type="match status" value="1"/>
</dbReference>
<evidence type="ECO:0000256" key="1">
    <source>
        <dbReference type="SAM" id="MobiDB-lite"/>
    </source>
</evidence>
<dbReference type="RefSeq" id="WP_185991559.1">
    <property type="nucleotide sequence ID" value="NZ_JACCAE010000001.1"/>
</dbReference>
<evidence type="ECO:0000313" key="2">
    <source>
        <dbReference type="EMBL" id="NYF98787.1"/>
    </source>
</evidence>
<name>A0A852VP29_9MICO</name>
<reference evidence="2 3" key="1">
    <citation type="submission" date="2020-07" db="EMBL/GenBank/DDBJ databases">
        <title>Sequencing the genomes of 1000 actinobacteria strains.</title>
        <authorList>
            <person name="Klenk H.-P."/>
        </authorList>
    </citation>
    <scope>NUCLEOTIDE SEQUENCE [LARGE SCALE GENOMIC DNA]</scope>
    <source>
        <strain evidence="2 3">DSM 26154</strain>
    </source>
</reference>
<proteinExistence type="predicted"/>
<evidence type="ECO:0000313" key="3">
    <source>
        <dbReference type="Proteomes" id="UP000554054"/>
    </source>
</evidence>
<accession>A0A852VP29</accession>
<comment type="caution">
    <text evidence="2">The sequence shown here is derived from an EMBL/GenBank/DDBJ whole genome shotgun (WGS) entry which is preliminary data.</text>
</comment>
<feature type="region of interest" description="Disordered" evidence="1">
    <location>
        <begin position="95"/>
        <end position="115"/>
    </location>
</feature>
<dbReference type="AlphaFoldDB" id="A0A852VP29"/>
<protein>
    <submittedName>
        <fullName evidence="2">Putative nuclease with TOPRIM domain</fullName>
    </submittedName>
</protein>
<feature type="compositionally biased region" description="Polar residues" evidence="1">
    <location>
        <begin position="99"/>
        <end position="115"/>
    </location>
</feature>
<keyword evidence="3" id="KW-1185">Reference proteome</keyword>
<dbReference type="EMBL" id="JACCAE010000001">
    <property type="protein sequence ID" value="NYF98787.1"/>
    <property type="molecule type" value="Genomic_DNA"/>
</dbReference>